<evidence type="ECO:0000259" key="2">
    <source>
        <dbReference type="Pfam" id="PF13568"/>
    </source>
</evidence>
<sequence>MKKIAFTVIALLGLGTASFAQNSYDGVRPTTNRSQDLPRNRVLADNGVDSPFLRRFGFGVKVGLNVSSMSDLDDSNSKPGFTAGVFADYRFNDWFALSADLLYSREGTTIKSDGYKQTMKSNYLNIPILANFYVLDKLAFKVGVQPGIFLSAKIKDNSSGNDETVSVSDLYKGMDFSFPIGVSYEFFNRLIVEARYTIGAAKVLDSGKFNEAYDIAPKSRNNYFTISAGYRF</sequence>
<dbReference type="EMBL" id="CP102294">
    <property type="protein sequence ID" value="UWN57314.1"/>
    <property type="molecule type" value="Genomic_DNA"/>
</dbReference>
<accession>A0ABY5V0Y0</accession>
<evidence type="ECO:0000313" key="4">
    <source>
        <dbReference type="Proteomes" id="UP001059295"/>
    </source>
</evidence>
<gene>
    <name evidence="3" type="ORF">NQ491_00630</name>
</gene>
<keyword evidence="1" id="KW-0732">Signal</keyword>
<evidence type="ECO:0000256" key="1">
    <source>
        <dbReference type="SAM" id="SignalP"/>
    </source>
</evidence>
<organism evidence="3 4">
    <name type="scientific">Alistipes ihumii AP11</name>
    <dbReference type="NCBI Taxonomy" id="1211813"/>
    <lineage>
        <taxon>Bacteria</taxon>
        <taxon>Pseudomonadati</taxon>
        <taxon>Bacteroidota</taxon>
        <taxon>Bacteroidia</taxon>
        <taxon>Bacteroidales</taxon>
        <taxon>Rikenellaceae</taxon>
        <taxon>Alistipes</taxon>
    </lineage>
</organism>
<dbReference type="RefSeq" id="WP_019245302.1">
    <property type="nucleotide sequence ID" value="NZ_CAPH01000006.1"/>
</dbReference>
<dbReference type="GeneID" id="82890194"/>
<dbReference type="Proteomes" id="UP001059295">
    <property type="component" value="Chromosome"/>
</dbReference>
<protein>
    <submittedName>
        <fullName evidence="3">PorT family protein</fullName>
    </submittedName>
</protein>
<dbReference type="Gene3D" id="2.40.160.20">
    <property type="match status" value="1"/>
</dbReference>
<feature type="signal peptide" evidence="1">
    <location>
        <begin position="1"/>
        <end position="20"/>
    </location>
</feature>
<name>A0ABY5V0Y0_9BACT</name>
<feature type="domain" description="Outer membrane protein beta-barrel" evidence="2">
    <location>
        <begin position="46"/>
        <end position="199"/>
    </location>
</feature>
<dbReference type="InterPro" id="IPR025665">
    <property type="entry name" value="Beta-barrel_OMP_2"/>
</dbReference>
<dbReference type="Pfam" id="PF13568">
    <property type="entry name" value="OMP_b-brl_2"/>
    <property type="match status" value="1"/>
</dbReference>
<dbReference type="InterPro" id="IPR011250">
    <property type="entry name" value="OMP/PagP_B-barrel"/>
</dbReference>
<proteinExistence type="predicted"/>
<dbReference type="SUPFAM" id="SSF56925">
    <property type="entry name" value="OMPA-like"/>
    <property type="match status" value="1"/>
</dbReference>
<reference evidence="3" key="1">
    <citation type="journal article" date="2022" name="Cell">
        <title>Design, construction, and in vivo augmentation of a complex gut microbiome.</title>
        <authorList>
            <person name="Cheng A.G."/>
            <person name="Ho P.Y."/>
            <person name="Aranda-Diaz A."/>
            <person name="Jain S."/>
            <person name="Yu F.B."/>
            <person name="Meng X."/>
            <person name="Wang M."/>
            <person name="Iakiviak M."/>
            <person name="Nagashima K."/>
            <person name="Zhao A."/>
            <person name="Murugkar P."/>
            <person name="Patil A."/>
            <person name="Atabakhsh K."/>
            <person name="Weakley A."/>
            <person name="Yan J."/>
            <person name="Brumbaugh A.R."/>
            <person name="Higginbottom S."/>
            <person name="Dimas A."/>
            <person name="Shiver A.L."/>
            <person name="Deutschbauer A."/>
            <person name="Neff N."/>
            <person name="Sonnenburg J.L."/>
            <person name="Huang K.C."/>
            <person name="Fischbach M.A."/>
        </authorList>
    </citation>
    <scope>NUCLEOTIDE SEQUENCE</scope>
    <source>
        <strain evidence="3">AP11</strain>
    </source>
</reference>
<feature type="chain" id="PRO_5047390611" evidence="1">
    <location>
        <begin position="21"/>
        <end position="232"/>
    </location>
</feature>
<keyword evidence="4" id="KW-1185">Reference proteome</keyword>
<evidence type="ECO:0000313" key="3">
    <source>
        <dbReference type="EMBL" id="UWN57314.1"/>
    </source>
</evidence>